<dbReference type="RefSeq" id="WP_090186519.1">
    <property type="nucleotide sequence ID" value="NZ_CAXYBM010000005.1"/>
</dbReference>
<sequence>MPRVPFSVTHSLPIDVAAQRLLAGVPKLEKAIPGGGKVEATQIGEDGMLLRIGVMGQTITVDSILTADAVGGTVEIPLVLAMMKGQISQMVEGAITRMLGADPQKQAAEQPA</sequence>
<keyword evidence="2" id="KW-1185">Reference proteome</keyword>
<gene>
    <name evidence="1" type="ORF">SAMN04488004_104217</name>
</gene>
<dbReference type="EMBL" id="FOTF01000004">
    <property type="protein sequence ID" value="SFK93840.1"/>
    <property type="molecule type" value="Genomic_DNA"/>
</dbReference>
<proteinExistence type="predicted"/>
<dbReference type="AlphaFoldDB" id="A0A1I4DM82"/>
<dbReference type="Proteomes" id="UP000199550">
    <property type="component" value="Unassembled WGS sequence"/>
</dbReference>
<evidence type="ECO:0000313" key="1">
    <source>
        <dbReference type="EMBL" id="SFK93840.1"/>
    </source>
</evidence>
<name>A0A1I4DM82_9RHOB</name>
<dbReference type="OrthoDB" id="8853368at2"/>
<accession>A0A1I4DM82</accession>
<reference evidence="1 2" key="1">
    <citation type="submission" date="2016-10" db="EMBL/GenBank/DDBJ databases">
        <authorList>
            <person name="de Groot N.N."/>
        </authorList>
    </citation>
    <scope>NUCLEOTIDE SEQUENCE [LARGE SCALE GENOMIC DNA]</scope>
    <source>
        <strain evidence="1 2">DSM 16199</strain>
    </source>
</reference>
<evidence type="ECO:0000313" key="2">
    <source>
        <dbReference type="Proteomes" id="UP000199550"/>
    </source>
</evidence>
<organism evidence="1 2">
    <name type="scientific">Loktanella salsilacus</name>
    <dbReference type="NCBI Taxonomy" id="195913"/>
    <lineage>
        <taxon>Bacteria</taxon>
        <taxon>Pseudomonadati</taxon>
        <taxon>Pseudomonadota</taxon>
        <taxon>Alphaproteobacteria</taxon>
        <taxon>Rhodobacterales</taxon>
        <taxon>Roseobacteraceae</taxon>
        <taxon>Loktanella</taxon>
    </lineage>
</organism>
<protein>
    <submittedName>
        <fullName evidence="1">Putative polyhydroxyalkanoic acid system protein (PHA_gran_rgn)</fullName>
    </submittedName>
</protein>